<keyword evidence="2" id="KW-1185">Reference proteome</keyword>
<evidence type="ECO:0000313" key="1">
    <source>
        <dbReference type="EnsemblMetazoa" id="PPA06564.1"/>
    </source>
</evidence>
<organism evidence="1 2">
    <name type="scientific">Pristionchus pacificus</name>
    <name type="common">Parasitic nematode worm</name>
    <dbReference type="NCBI Taxonomy" id="54126"/>
    <lineage>
        <taxon>Eukaryota</taxon>
        <taxon>Metazoa</taxon>
        <taxon>Ecdysozoa</taxon>
        <taxon>Nematoda</taxon>
        <taxon>Chromadorea</taxon>
        <taxon>Rhabditida</taxon>
        <taxon>Rhabditina</taxon>
        <taxon>Diplogasteromorpha</taxon>
        <taxon>Diplogasteroidea</taxon>
        <taxon>Neodiplogasteridae</taxon>
        <taxon>Pristionchus</taxon>
    </lineage>
</organism>
<dbReference type="Pfam" id="PF10326">
    <property type="entry name" value="7TM_GPCR_Str"/>
    <property type="match status" value="1"/>
</dbReference>
<proteinExistence type="predicted"/>
<dbReference type="AlphaFoldDB" id="A0A2A6CIL1"/>
<dbReference type="Gene3D" id="1.20.1070.10">
    <property type="entry name" value="Rhodopsin 7-helix transmembrane proteins"/>
    <property type="match status" value="1"/>
</dbReference>
<evidence type="ECO:0000313" key="2">
    <source>
        <dbReference type="Proteomes" id="UP000005239"/>
    </source>
</evidence>
<dbReference type="Proteomes" id="UP000005239">
    <property type="component" value="Unassembled WGS sequence"/>
</dbReference>
<reference evidence="2" key="1">
    <citation type="journal article" date="2008" name="Nat. Genet.">
        <title>The Pristionchus pacificus genome provides a unique perspective on nematode lifestyle and parasitism.</title>
        <authorList>
            <person name="Dieterich C."/>
            <person name="Clifton S.W."/>
            <person name="Schuster L.N."/>
            <person name="Chinwalla A."/>
            <person name="Delehaunty K."/>
            <person name="Dinkelacker I."/>
            <person name="Fulton L."/>
            <person name="Fulton R."/>
            <person name="Godfrey J."/>
            <person name="Minx P."/>
            <person name="Mitreva M."/>
            <person name="Roeseler W."/>
            <person name="Tian H."/>
            <person name="Witte H."/>
            <person name="Yang S.P."/>
            <person name="Wilson R.K."/>
            <person name="Sommer R.J."/>
        </authorList>
    </citation>
    <scope>NUCLEOTIDE SEQUENCE [LARGE SCALE GENOMIC DNA]</scope>
    <source>
        <strain evidence="2">PS312</strain>
    </source>
</reference>
<sequence>MRRGVRETVITLKTAIYEGNRPSRKHLPECDLRDDEDIEKDLIPFYRKIVEEFKKIPEIINFSIIHHSISSFLAILINIIIVKLSLSSNEKLKIKGEFKFIFLSTALTSVFYSTLHLSFTPMTVRNTSDPYFFIYLSLSPLPQIIPNKVVLSYLFQFLYSRQTMANVIAICVIPLHRVAIVCYNQKKRNVLFGQIAYTVNVIPLLLHSPSYFFPRTTIEDLPLLMNKTTNESFIVHFGMNASQKICYFSHNWRETGDMMETLTNFIIIITSYLITIICICRLVIYLAHNGKERSNSVGNLERQKAILFTVIVQAILPLITYTPYLVFICSLILHGTETKNTTEPSEWYDQDYQLLILSWSPFINGVATILLLKPYRRGFFGMLPCIEIVTPSNRNQAAANLRALNSSSQSQSVSNTVYRTYEIATIDEDRSVFNSESGGNGLTDHSDNRVNPATTNIVFSVT</sequence>
<dbReference type="PANTHER" id="PTHR22943:SF248">
    <property type="entry name" value="SEVEN TM RECEPTOR"/>
    <property type="match status" value="1"/>
</dbReference>
<protein>
    <submittedName>
        <fullName evidence="1">Uncharacterized protein</fullName>
    </submittedName>
</protein>
<dbReference type="InterPro" id="IPR019428">
    <property type="entry name" value="7TM_GPCR_serpentine_rcpt_Str"/>
</dbReference>
<accession>A0A8R1U759</accession>
<accession>A0A2A6CIL1</accession>
<name>A0A2A6CIL1_PRIPA</name>
<dbReference type="EnsemblMetazoa" id="PPA06564.1">
    <property type="protein sequence ID" value="PPA06564.1"/>
    <property type="gene ID" value="WBGene00096118"/>
</dbReference>
<dbReference type="SUPFAM" id="SSF81321">
    <property type="entry name" value="Family A G protein-coupled receptor-like"/>
    <property type="match status" value="1"/>
</dbReference>
<gene>
    <name evidence="1" type="primary">WBGene00096118</name>
</gene>
<dbReference type="OrthoDB" id="5813754at2759"/>
<dbReference type="PANTHER" id="PTHR22943">
    <property type="entry name" value="7-TRANSMEMBRANE DOMAIN RECEPTOR C.ELEGANS"/>
    <property type="match status" value="1"/>
</dbReference>
<reference evidence="1" key="2">
    <citation type="submission" date="2022-06" db="UniProtKB">
        <authorList>
            <consortium name="EnsemblMetazoa"/>
        </authorList>
    </citation>
    <scope>IDENTIFICATION</scope>
    <source>
        <strain evidence="1">PS312</strain>
    </source>
</reference>